<gene>
    <name evidence="1" type="ORF">CLUP02_10247</name>
</gene>
<evidence type="ECO:0000313" key="1">
    <source>
        <dbReference type="EMBL" id="UQC84751.1"/>
    </source>
</evidence>
<dbReference type="GeneID" id="73344233"/>
<proteinExistence type="predicted"/>
<reference evidence="1" key="1">
    <citation type="journal article" date="2021" name="Mol. Plant Microbe Interact.">
        <title>Complete Genome Sequence of the Plant-Pathogenic Fungus Colletotrichum lupini.</title>
        <authorList>
            <person name="Baroncelli R."/>
            <person name="Pensec F."/>
            <person name="Da Lio D."/>
            <person name="Boufleur T."/>
            <person name="Vicente I."/>
            <person name="Sarrocco S."/>
            <person name="Picot A."/>
            <person name="Baraldi E."/>
            <person name="Sukno S."/>
            <person name="Thon M."/>
            <person name="Le Floch G."/>
        </authorList>
    </citation>
    <scope>NUCLEOTIDE SEQUENCE</scope>
    <source>
        <strain evidence="1">IMI 504893</strain>
    </source>
</reference>
<evidence type="ECO:0000313" key="2">
    <source>
        <dbReference type="Proteomes" id="UP000830671"/>
    </source>
</evidence>
<dbReference type="KEGG" id="clup:CLUP02_10247"/>
<dbReference type="RefSeq" id="XP_049146368.1">
    <property type="nucleotide sequence ID" value="XM_049289223.1"/>
</dbReference>
<dbReference type="AlphaFoldDB" id="A0A9Q8SWC1"/>
<organism evidence="1 2">
    <name type="scientific">Colletotrichum lupini</name>
    <dbReference type="NCBI Taxonomy" id="145971"/>
    <lineage>
        <taxon>Eukaryota</taxon>
        <taxon>Fungi</taxon>
        <taxon>Dikarya</taxon>
        <taxon>Ascomycota</taxon>
        <taxon>Pezizomycotina</taxon>
        <taxon>Sordariomycetes</taxon>
        <taxon>Hypocreomycetidae</taxon>
        <taxon>Glomerellales</taxon>
        <taxon>Glomerellaceae</taxon>
        <taxon>Colletotrichum</taxon>
        <taxon>Colletotrichum acutatum species complex</taxon>
    </lineage>
</organism>
<name>A0A9Q8SWC1_9PEZI</name>
<protein>
    <submittedName>
        <fullName evidence="1">Uncharacterized protein</fullName>
    </submittedName>
</protein>
<accession>A0A9Q8SWC1</accession>
<dbReference type="Proteomes" id="UP000830671">
    <property type="component" value="Chromosome 5"/>
</dbReference>
<dbReference type="EMBL" id="CP019477">
    <property type="protein sequence ID" value="UQC84751.1"/>
    <property type="molecule type" value="Genomic_DNA"/>
</dbReference>
<sequence>MRAVRPLRAASRPPSGMSSICSIGGTYLDKSEYWLSRVSEEDGYERESTEQLALPSLFAKVLPDRLEHRERTRTPTKSSTDQPMAMARKRGGGILYVDGYIPRDLSNLTIRGGFPSIKAKGRNGLAGWYLSSTQSPTNFPCTGVNFFGSNSQYIPSNTFPLSQLFVARILFFTTYMTLLENPRRIRLFSSRLVPISKENELLFIAPQDRRSELVRNSGVRPLHPFSSELQPPVARRLSARHLYRYSACRPRHSLSVSVFYERTTTGERHRRYTAGKGHGRDQRIVHPTIGIAAIPSQAKPKQQSADGLACVRRISRFVPVKEEVHILATTGLALHFPSADDPFQGSLETSKQGATTKSEIFGIVYASASGEDTRHTLNRVEFHIPHFKTHIDTWYYSHDGIYSTQGCTLLMAAALFLAVGIHGGTLDDMFARPTWHECHKLWPKHHAASPFRTSNGTPLVACSTEKKKKGLRRLKNGGSPTRTHAYVPVAGAGGAAVQLPFFLQQNLARTGLDLQRRYSPARFIPHRRDAARDAVKDRPAPFHVGSQPTNASSRGNRLGYRFCLPFDTDCLLSTLPVVLSCPSSDVYTTPVTIQHVWWLTSQPTIRALSALRFHLSPVHPRQLALRPVRHILQRSNETLTHPALL</sequence>
<keyword evidence="2" id="KW-1185">Reference proteome</keyword>